<protein>
    <submittedName>
        <fullName evidence="7">FIG006285: ICC-like protein phosphoesterase</fullName>
    </submittedName>
</protein>
<dbReference type="InterPro" id="IPR029052">
    <property type="entry name" value="Metallo-depent_PP-like"/>
</dbReference>
<dbReference type="SUPFAM" id="SSF56300">
    <property type="entry name" value="Metallo-dependent phosphatases"/>
    <property type="match status" value="1"/>
</dbReference>
<dbReference type="Pfam" id="PF00149">
    <property type="entry name" value="Metallophos"/>
    <property type="match status" value="1"/>
</dbReference>
<evidence type="ECO:0000256" key="2">
    <source>
        <dbReference type="ARBA" id="ARBA00022519"/>
    </source>
</evidence>
<dbReference type="InterPro" id="IPR043461">
    <property type="entry name" value="LpxH-like"/>
</dbReference>
<evidence type="ECO:0000256" key="3">
    <source>
        <dbReference type="ARBA" id="ARBA00022723"/>
    </source>
</evidence>
<dbReference type="GO" id="GO:0009245">
    <property type="term" value="P:lipid A biosynthetic process"/>
    <property type="evidence" value="ECO:0007669"/>
    <property type="project" value="TreeGrafter"/>
</dbReference>
<proteinExistence type="predicted"/>
<dbReference type="EMBL" id="UOEA01000088">
    <property type="protein sequence ID" value="VAV85482.1"/>
    <property type="molecule type" value="Genomic_DNA"/>
</dbReference>
<evidence type="ECO:0000256" key="4">
    <source>
        <dbReference type="ARBA" id="ARBA00023136"/>
    </source>
</evidence>
<dbReference type="Gene3D" id="3.60.21.10">
    <property type="match status" value="1"/>
</dbReference>
<dbReference type="GO" id="GO:0046872">
    <property type="term" value="F:metal ion binding"/>
    <property type="evidence" value="ECO:0007669"/>
    <property type="project" value="UniProtKB-KW"/>
</dbReference>
<gene>
    <name evidence="7" type="ORF">MNBD_DELTA01-1166</name>
</gene>
<keyword evidence="5" id="KW-0464">Manganese</keyword>
<dbReference type="GO" id="GO:0016020">
    <property type="term" value="C:membrane"/>
    <property type="evidence" value="ECO:0007669"/>
    <property type="project" value="GOC"/>
</dbReference>
<dbReference type="AlphaFoldDB" id="A0A3B0QYW4"/>
<reference evidence="7" key="1">
    <citation type="submission" date="2018-06" db="EMBL/GenBank/DDBJ databases">
        <authorList>
            <person name="Zhirakovskaya E."/>
        </authorList>
    </citation>
    <scope>NUCLEOTIDE SEQUENCE</scope>
</reference>
<evidence type="ECO:0000313" key="7">
    <source>
        <dbReference type="EMBL" id="VAV85482.1"/>
    </source>
</evidence>
<feature type="domain" description="Calcineurin-like phosphoesterase" evidence="6">
    <location>
        <begin position="9"/>
        <end position="179"/>
    </location>
</feature>
<sequence length="504" mass="56926">MDNYDELHIISDLHLGGVKNKEINFQIFNRGARLKNFIDNLSTHRPDEVVGLVLNGDIVDFLAEPHASYLNTENAIKTLERIYEDESFSMVWKALENFVSKERRQLVIVLGNHDLELALPEVKWWLREKLSSGEKLYMSRITFAMDGAGYTCEVGSKRVLCLHGNEVDGWNVVDYFALLKVARYLNRGSKPKEWDANAGTRLVVDVMNSIKRKYPVVDLLKPEIKAVAPIVASLDPSQSDNIFKLVSMYKRKEADERKIAAELLGVESEQLGEKDMEACDELEVLFHETFKELINEDASGNVDDLIRGAYENIDKGVDPKKTTASDDTLSWLGDSMERLKGRFNKLKNSFDKEELLRISLKKILRDDDSFEFTGPDNTFKGLDDKVGLHVHYLVAGHTHLARAIRRMGGKSAYYNSGSWIRLIELTDEALKEEAFKKVYEAFGKSDIRALDNCKIPGPDGTVRPLIKDDTSHVVSIICGEVKTYGQLGAVDKNGNIKPVDGTEY</sequence>
<dbReference type="InterPro" id="IPR004843">
    <property type="entry name" value="Calcineurin-like_PHP"/>
</dbReference>
<keyword evidence="2" id="KW-0997">Cell inner membrane</keyword>
<keyword evidence="1" id="KW-1003">Cell membrane</keyword>
<keyword evidence="3" id="KW-0479">Metal-binding</keyword>
<evidence type="ECO:0000256" key="5">
    <source>
        <dbReference type="ARBA" id="ARBA00023211"/>
    </source>
</evidence>
<dbReference type="PANTHER" id="PTHR34990">
    <property type="entry name" value="UDP-2,3-DIACYLGLUCOSAMINE HYDROLASE-RELATED"/>
    <property type="match status" value="1"/>
</dbReference>
<keyword evidence="4" id="KW-0472">Membrane</keyword>
<accession>A0A3B0QYW4</accession>
<organism evidence="7">
    <name type="scientific">hydrothermal vent metagenome</name>
    <dbReference type="NCBI Taxonomy" id="652676"/>
    <lineage>
        <taxon>unclassified sequences</taxon>
        <taxon>metagenomes</taxon>
        <taxon>ecological metagenomes</taxon>
    </lineage>
</organism>
<dbReference type="PANTHER" id="PTHR34990:SF2">
    <property type="entry name" value="BLL8164 PROTEIN"/>
    <property type="match status" value="1"/>
</dbReference>
<evidence type="ECO:0000259" key="6">
    <source>
        <dbReference type="Pfam" id="PF00149"/>
    </source>
</evidence>
<evidence type="ECO:0000256" key="1">
    <source>
        <dbReference type="ARBA" id="ARBA00022475"/>
    </source>
</evidence>
<name>A0A3B0QYW4_9ZZZZ</name>
<dbReference type="GO" id="GO:0008758">
    <property type="term" value="F:UDP-2,3-diacylglucosamine hydrolase activity"/>
    <property type="evidence" value="ECO:0007669"/>
    <property type="project" value="TreeGrafter"/>
</dbReference>